<keyword evidence="1" id="KW-0963">Cytoplasm</keyword>
<dbReference type="InterPro" id="IPR003753">
    <property type="entry name" value="Exonuc_VII_L"/>
</dbReference>
<evidence type="ECO:0000313" key="7">
    <source>
        <dbReference type="EMBL" id="WOF15773.1"/>
    </source>
</evidence>
<dbReference type="AlphaFoldDB" id="A0AA97FCZ4"/>
<dbReference type="GO" id="GO:0003676">
    <property type="term" value="F:nucleic acid binding"/>
    <property type="evidence" value="ECO:0007669"/>
    <property type="project" value="InterPro"/>
</dbReference>
<dbReference type="EC" id="3.1.11.6" evidence="7"/>
<dbReference type="EMBL" id="CP043875">
    <property type="protein sequence ID" value="WOF15773.1"/>
    <property type="molecule type" value="Genomic_DNA"/>
</dbReference>
<keyword evidence="3 7" id="KW-0378">Hydrolase</keyword>
<feature type="domain" description="Exonuclease VII large subunit C-terminal" evidence="5">
    <location>
        <begin position="137"/>
        <end position="355"/>
    </location>
</feature>
<dbReference type="KEGG" id="mefw:F1737_03225"/>
<dbReference type="GO" id="GO:0008855">
    <property type="term" value="F:exodeoxyribonuclease VII activity"/>
    <property type="evidence" value="ECO:0007669"/>
    <property type="project" value="UniProtKB-EC"/>
</dbReference>
<accession>A0AA97FCZ4</accession>
<dbReference type="RefSeq" id="WP_317137347.1">
    <property type="nucleotide sequence ID" value="NZ_CP043875.1"/>
</dbReference>
<dbReference type="Pfam" id="PF02601">
    <property type="entry name" value="Exonuc_VII_L"/>
    <property type="match status" value="1"/>
</dbReference>
<dbReference type="GO" id="GO:0009318">
    <property type="term" value="C:exodeoxyribonuclease VII complex"/>
    <property type="evidence" value="ECO:0007669"/>
    <property type="project" value="InterPro"/>
</dbReference>
<feature type="domain" description="OB-fold nucleic acid binding" evidence="6">
    <location>
        <begin position="17"/>
        <end position="113"/>
    </location>
</feature>
<reference evidence="7 8" key="1">
    <citation type="submission" date="2019-09" db="EMBL/GenBank/DDBJ databases">
        <title>The complete genome of Methanoplanus sp. FWC-SCC4.</title>
        <authorList>
            <person name="Chen S.-C."/>
            <person name="Zhou Y.-Z."/>
            <person name="Lai M.-C."/>
        </authorList>
    </citation>
    <scope>NUCLEOTIDE SEQUENCE [LARGE SCALE GENOMIC DNA]</scope>
    <source>
        <strain evidence="7 8">FWC-SCC4</strain>
    </source>
</reference>
<gene>
    <name evidence="7" type="primary">xseA</name>
    <name evidence="7" type="ORF">F1737_03225</name>
</gene>
<dbReference type="HAMAP" id="MF_00378">
    <property type="entry name" value="Exonuc_7_L"/>
    <property type="match status" value="1"/>
</dbReference>
<name>A0AA97FCZ4_9EURY</name>
<dbReference type="InterPro" id="IPR025824">
    <property type="entry name" value="OB-fold_nuc-bd_dom"/>
</dbReference>
<keyword evidence="4" id="KW-0269">Exonuclease</keyword>
<evidence type="ECO:0000259" key="6">
    <source>
        <dbReference type="Pfam" id="PF13742"/>
    </source>
</evidence>
<keyword evidence="2" id="KW-0540">Nuclease</keyword>
<dbReference type="NCBIfam" id="TIGR00237">
    <property type="entry name" value="xseA"/>
    <property type="match status" value="1"/>
</dbReference>
<evidence type="ECO:0000259" key="5">
    <source>
        <dbReference type="Pfam" id="PF02601"/>
    </source>
</evidence>
<dbReference type="PANTHER" id="PTHR30008">
    <property type="entry name" value="EXODEOXYRIBONUCLEASE 7 LARGE SUBUNIT"/>
    <property type="match status" value="1"/>
</dbReference>
<keyword evidence="8" id="KW-1185">Reference proteome</keyword>
<dbReference type="GO" id="GO:0006308">
    <property type="term" value="P:DNA catabolic process"/>
    <property type="evidence" value="ECO:0007669"/>
    <property type="project" value="InterPro"/>
</dbReference>
<protein>
    <submittedName>
        <fullName evidence="7">Exodeoxyribonuclease VII large subunit</fullName>
        <ecNumber evidence="7">3.1.11.6</ecNumber>
    </submittedName>
</protein>
<dbReference type="InterPro" id="IPR020579">
    <property type="entry name" value="Exonuc_VII_lsu_C"/>
</dbReference>
<evidence type="ECO:0000256" key="2">
    <source>
        <dbReference type="ARBA" id="ARBA00022722"/>
    </source>
</evidence>
<dbReference type="PANTHER" id="PTHR30008:SF0">
    <property type="entry name" value="EXODEOXYRIBONUCLEASE 7 LARGE SUBUNIT"/>
    <property type="match status" value="1"/>
</dbReference>
<dbReference type="Pfam" id="PF13742">
    <property type="entry name" value="tRNA_anti_2"/>
    <property type="match status" value="1"/>
</dbReference>
<proteinExistence type="inferred from homology"/>
<evidence type="ECO:0000313" key="8">
    <source>
        <dbReference type="Proteomes" id="UP001301797"/>
    </source>
</evidence>
<evidence type="ECO:0000256" key="4">
    <source>
        <dbReference type="ARBA" id="ARBA00022839"/>
    </source>
</evidence>
<dbReference type="GeneID" id="85229148"/>
<evidence type="ECO:0000256" key="1">
    <source>
        <dbReference type="ARBA" id="ARBA00022490"/>
    </source>
</evidence>
<evidence type="ECO:0000256" key="3">
    <source>
        <dbReference type="ARBA" id="ARBA00022801"/>
    </source>
</evidence>
<dbReference type="CDD" id="cd04489">
    <property type="entry name" value="ExoVII_LU_OBF"/>
    <property type="match status" value="1"/>
</dbReference>
<dbReference type="Proteomes" id="UP001301797">
    <property type="component" value="Chromosome"/>
</dbReference>
<organism evidence="7 8">
    <name type="scientific">Methanochimaera problematica</name>
    <dbReference type="NCBI Taxonomy" id="2609417"/>
    <lineage>
        <taxon>Archaea</taxon>
        <taxon>Methanobacteriati</taxon>
        <taxon>Methanobacteriota</taxon>
        <taxon>Stenosarchaea group</taxon>
        <taxon>Methanomicrobia</taxon>
        <taxon>Methanomicrobiales</taxon>
        <taxon>Methanomicrobiaceae</taxon>
        <taxon>Methanochimaera</taxon>
    </lineage>
</organism>
<sequence>MDWFGTGTLDDEKTVKTVSEVSGEIKKLLDDESLRSIWVEGEITNFKRHTSGHLYFSLTEIRNQKTYILNCTMWRSAARELDYAPQNGVKVKIYGSIEVYEPHGKYQFIARDMVPAGEGDKHLLVMKWKNDLFNEGLFEEWRKKPLPKYPMKVGVVTSPVGAARRDIENVIERRYPVEVIISPAKVQGDFAHIEIADAIHRIDGLVDAIIVGRGGGSFEDLFAFNHPDVVRAVAGCKTPIVSAVGHEVDYTLCDLAADIRAPTPSAAAEIVVPDINDLFKEMQYLRKSLDTGILGSIEKEQKHLENLCSRLHPRRLERLVNEQYERLDEYAGRLQRGINSGISVEKLNLKNIRAKIEGLDPSYPLKRGFCMIKSGKNILNSVSEMKKGDLVTFYMKDGSGDALIKEIYYEEKL</sequence>